<dbReference type="SUPFAM" id="SSF54928">
    <property type="entry name" value="RNA-binding domain, RBD"/>
    <property type="match status" value="2"/>
</dbReference>
<accession>A0ABN8P1Q1</accession>
<dbReference type="EMBL" id="CALNXK010000048">
    <property type="protein sequence ID" value="CAH3130518.1"/>
    <property type="molecule type" value="Genomic_DNA"/>
</dbReference>
<evidence type="ECO:0000256" key="2">
    <source>
        <dbReference type="PROSITE-ProRule" id="PRU00176"/>
    </source>
</evidence>
<gene>
    <name evidence="5" type="ORF">PLOB_00034710</name>
</gene>
<dbReference type="Gene3D" id="3.30.70.330">
    <property type="match status" value="3"/>
</dbReference>
<proteinExistence type="predicted"/>
<evidence type="ECO:0000259" key="4">
    <source>
        <dbReference type="PROSITE" id="PS50102"/>
    </source>
</evidence>
<feature type="region of interest" description="Disordered" evidence="3">
    <location>
        <begin position="332"/>
        <end position="391"/>
    </location>
</feature>
<sequence length="905" mass="96513">MNGTIAGERDVQEIISKSRAEFERRRWILITNVPDNVDLEDLRENFLHGFDIIDLRIEKNSAFVLLETSDQALNAINILNGQSYHGFVVGVCLAPPNSLLFVGNLPFEFTEEQFRNLMSPFGPIERLLLVRSMFTGESKGYGFVDYINRESAMQAKQQLMSKGSKYVGGRILRVDFAEANLLTYEDLHSKTLFVDRLPRDFTNADMLRELFSQSGTVTFAQVAVNNQTGVSRGFAFVDYVTAEEAERGQKSHNGALLEDSNIRVAYGTPGRTGASILGGHHGASMGSQGPRPRGPFSNVPQGADVMGPRGPPPLMAPRPLMGAELWQQMPRGPFGKSPRPLIRPGAAGPRPMMGRARGPSTGGPRHALLGHGPRPLLGRPVGPRPLMRPAGPRGFVGMSVGGPPGRPMGPRGAITQPPRPLMDFGDQAVFSSPDQMQAVPAVAEPPQQYVGDSLPTLMGEPVNSFPLASDPAAFGQTVQTAIAQPQEAFVQPAPQQGMMVPSQPQPGTRPAVPQMVQVQPIPGTQPVATGTLPTATQTQMAVVPQAQPSVLMPTQQQHVPNNQVLYAAPGAIPVQGVVPQVVAQNPIQYQPGMVATTPGVPVAGQVDVNTASSYGVPAVQPVAQGDPSANATVSSGYVVISADSTQQSGFYTPQDSQSYPVPQFTLAGQTAVQQPLVQIPASVPSGTALQAQAPSSQPSAVPMVTPQTQQYQWYQQVTPVVSNPAVSTPQLLQNTSFQGGTQWPQGELVATPQPLMTVQPGTVYGQYPQQTPQYQTQQPQQTAAVPAAETVVYYQQPQMQPQQQQQQQPGVIPNLMDTAPEAPQPGYPSVTLATGVATNTFPIFPNASVAPQHSAPPVVYNSAQASQLVAGPGGPPQLSQKRAADGDPGQQGPASFYDANKRLRF</sequence>
<keyword evidence="1 2" id="KW-0694">RNA-binding</keyword>
<dbReference type="InterPro" id="IPR000504">
    <property type="entry name" value="RRM_dom"/>
</dbReference>
<dbReference type="SMART" id="SM00360">
    <property type="entry name" value="RRM"/>
    <property type="match status" value="3"/>
</dbReference>
<keyword evidence="6" id="KW-1185">Reference proteome</keyword>
<dbReference type="CDD" id="cd00590">
    <property type="entry name" value="RRM_SF"/>
    <property type="match status" value="1"/>
</dbReference>
<evidence type="ECO:0000313" key="5">
    <source>
        <dbReference type="EMBL" id="CAH3130518.1"/>
    </source>
</evidence>
<organism evidence="5 6">
    <name type="scientific">Porites lobata</name>
    <dbReference type="NCBI Taxonomy" id="104759"/>
    <lineage>
        <taxon>Eukaryota</taxon>
        <taxon>Metazoa</taxon>
        <taxon>Cnidaria</taxon>
        <taxon>Anthozoa</taxon>
        <taxon>Hexacorallia</taxon>
        <taxon>Scleractinia</taxon>
        <taxon>Fungiina</taxon>
        <taxon>Poritidae</taxon>
        <taxon>Porites</taxon>
    </lineage>
</organism>
<dbReference type="InterPro" id="IPR012677">
    <property type="entry name" value="Nucleotide-bd_a/b_plait_sf"/>
</dbReference>
<evidence type="ECO:0000313" key="6">
    <source>
        <dbReference type="Proteomes" id="UP001159405"/>
    </source>
</evidence>
<comment type="caution">
    <text evidence="5">The sequence shown here is derived from an EMBL/GenBank/DDBJ whole genome shotgun (WGS) entry which is preliminary data.</text>
</comment>
<feature type="compositionally biased region" description="Low complexity" evidence="3">
    <location>
        <begin position="369"/>
        <end position="389"/>
    </location>
</feature>
<feature type="domain" description="RRM" evidence="4">
    <location>
        <begin position="98"/>
        <end position="179"/>
    </location>
</feature>
<evidence type="ECO:0000256" key="3">
    <source>
        <dbReference type="SAM" id="MobiDB-lite"/>
    </source>
</evidence>
<dbReference type="Pfam" id="PF00076">
    <property type="entry name" value="RRM_1"/>
    <property type="match status" value="2"/>
</dbReference>
<dbReference type="InterPro" id="IPR035979">
    <property type="entry name" value="RBD_domain_sf"/>
</dbReference>
<feature type="domain" description="RRM" evidence="4">
    <location>
        <begin position="190"/>
        <end position="269"/>
    </location>
</feature>
<evidence type="ECO:0000256" key="1">
    <source>
        <dbReference type="ARBA" id="ARBA00022884"/>
    </source>
</evidence>
<dbReference type="PROSITE" id="PS50102">
    <property type="entry name" value="RRM"/>
    <property type="match status" value="3"/>
</dbReference>
<feature type="region of interest" description="Disordered" evidence="3">
    <location>
        <begin position="273"/>
        <end position="315"/>
    </location>
</feature>
<feature type="compositionally biased region" description="Low complexity" evidence="3">
    <location>
        <begin position="797"/>
        <end position="809"/>
    </location>
</feature>
<reference evidence="5 6" key="1">
    <citation type="submission" date="2022-05" db="EMBL/GenBank/DDBJ databases">
        <authorList>
            <consortium name="Genoscope - CEA"/>
            <person name="William W."/>
        </authorList>
    </citation>
    <scope>NUCLEOTIDE SEQUENCE [LARGE SCALE GENOMIC DNA]</scope>
</reference>
<dbReference type="PANTHER" id="PTHR10352">
    <property type="entry name" value="EUKARYOTIC TRANSLATION INITIATION FACTOR 3 SUBUNIT G"/>
    <property type="match status" value="1"/>
</dbReference>
<dbReference type="Proteomes" id="UP001159405">
    <property type="component" value="Unassembled WGS sequence"/>
</dbReference>
<protein>
    <recommendedName>
        <fullName evidence="4">RRM domain-containing protein</fullName>
    </recommendedName>
</protein>
<name>A0ABN8P1Q1_9CNID</name>
<feature type="domain" description="RRM" evidence="4">
    <location>
        <begin position="26"/>
        <end position="96"/>
    </location>
</feature>
<feature type="region of interest" description="Disordered" evidence="3">
    <location>
        <begin position="866"/>
        <end position="905"/>
    </location>
</feature>
<feature type="region of interest" description="Disordered" evidence="3">
    <location>
        <begin position="797"/>
        <end position="825"/>
    </location>
</feature>